<protein>
    <submittedName>
        <fullName evidence="2">Uncharacterized protein</fullName>
    </submittedName>
</protein>
<feature type="compositionally biased region" description="Polar residues" evidence="1">
    <location>
        <begin position="17"/>
        <end position="27"/>
    </location>
</feature>
<evidence type="ECO:0000256" key="1">
    <source>
        <dbReference type="SAM" id="MobiDB-lite"/>
    </source>
</evidence>
<dbReference type="EMBL" id="JAAAJB010000173">
    <property type="protein sequence ID" value="KAG0262924.1"/>
    <property type="molecule type" value="Genomic_DNA"/>
</dbReference>
<sequence>MHQTYQPGLAIADPNVDRSSSSTTAITRKNHGNHSNSDSHNGHPRNQSPPNPTKSTESRASNVSLLSPTLTLDYFKFENDGWYSESNRSSVNDDFVQAVPLETQVQPSLEEMEDEEIKKEEKKVGLFGLALLWVVVEWGNPVLDTIALQKAPLVRGMDAKDIFVRPPLPYTREAALELLENIKTLKPAVDQVTIGR</sequence>
<dbReference type="OrthoDB" id="10648507at2759"/>
<dbReference type="Proteomes" id="UP000807716">
    <property type="component" value="Unassembled WGS sequence"/>
</dbReference>
<keyword evidence="3" id="KW-1185">Reference proteome</keyword>
<feature type="region of interest" description="Disordered" evidence="1">
    <location>
        <begin position="1"/>
        <end position="63"/>
    </location>
</feature>
<comment type="caution">
    <text evidence="2">The sequence shown here is derived from an EMBL/GenBank/DDBJ whole genome shotgun (WGS) entry which is preliminary data.</text>
</comment>
<dbReference type="AlphaFoldDB" id="A0A9P6QCJ5"/>
<evidence type="ECO:0000313" key="2">
    <source>
        <dbReference type="EMBL" id="KAG0262924.1"/>
    </source>
</evidence>
<gene>
    <name evidence="2" type="ORF">DFQ27_002045</name>
</gene>
<evidence type="ECO:0000313" key="3">
    <source>
        <dbReference type="Proteomes" id="UP000807716"/>
    </source>
</evidence>
<accession>A0A9P6QCJ5</accession>
<organism evidence="2 3">
    <name type="scientific">Actinomortierella ambigua</name>
    <dbReference type="NCBI Taxonomy" id="1343610"/>
    <lineage>
        <taxon>Eukaryota</taxon>
        <taxon>Fungi</taxon>
        <taxon>Fungi incertae sedis</taxon>
        <taxon>Mucoromycota</taxon>
        <taxon>Mortierellomycotina</taxon>
        <taxon>Mortierellomycetes</taxon>
        <taxon>Mortierellales</taxon>
        <taxon>Mortierellaceae</taxon>
        <taxon>Actinomortierella</taxon>
    </lineage>
</organism>
<proteinExistence type="predicted"/>
<feature type="compositionally biased region" description="Polar residues" evidence="1">
    <location>
        <begin position="53"/>
        <end position="63"/>
    </location>
</feature>
<reference evidence="2" key="1">
    <citation type="journal article" date="2020" name="Fungal Divers.">
        <title>Resolving the Mortierellaceae phylogeny through synthesis of multi-gene phylogenetics and phylogenomics.</title>
        <authorList>
            <person name="Vandepol N."/>
            <person name="Liber J."/>
            <person name="Desiro A."/>
            <person name="Na H."/>
            <person name="Kennedy M."/>
            <person name="Barry K."/>
            <person name="Grigoriev I.V."/>
            <person name="Miller A.N."/>
            <person name="O'Donnell K."/>
            <person name="Stajich J.E."/>
            <person name="Bonito G."/>
        </authorList>
    </citation>
    <scope>NUCLEOTIDE SEQUENCE</scope>
    <source>
        <strain evidence="2">BC1065</strain>
    </source>
</reference>
<name>A0A9P6QCJ5_9FUNG</name>